<evidence type="ECO:0000256" key="1">
    <source>
        <dbReference type="SAM" id="MobiDB-lite"/>
    </source>
</evidence>
<feature type="compositionally biased region" description="Polar residues" evidence="1">
    <location>
        <begin position="52"/>
        <end position="70"/>
    </location>
</feature>
<evidence type="ECO:0000313" key="2">
    <source>
        <dbReference type="EMBL" id="EOA94313.1"/>
    </source>
</evidence>
<proteinExistence type="predicted"/>
<accession>R0KMB1</accession>
<protein>
    <submittedName>
        <fullName evidence="2">Uncharacterized protein</fullName>
    </submittedName>
</protein>
<sequence>MAGEQSSVRIAVLQELKHSLVSRQRKANGRDVKDIWKFFPEHGHRRTHLIQSAGSGQVEQQQLTQPSLPSAQAMGSPKMKPASDKGSQEIRLTDICGWSSERDNAFEWIYHMELCKLRQATFDMDICARPMTKLQRHNGSWALVTLVSTDASGVPQERSVLAEYETTGYDREVNTMSKPLHHVWSNNATVLRAGGAGKAVQDRITHPWPPAQLDSAQPYSHIAATQSVQPTCSVLGCAVHLAQSLSARQKCPAAKRGCCWRLWPFTAKSPCLLEFKEKMLQNRTSPLAFSAVPRGNNLGQQKSAVRVIFLQGSLVETLLPCKPGLCTAGGQCQPLPAFCSALWRHLKPHGHAAAIGTCSLPLVPMPCWLSTAHTAARGLSQWLLCPEEEQGAQGLWSVGACSLTHMALLWLGKEPQEAHGAGTQWLLCPEEAQGRNPLWCRQLESALIKYTSTTVLPAPMLGWWGHGEASGQMRGGDGTCGAATATSSWVLTTGPLDPRVWGHSSRWLMLQVKVVA</sequence>
<dbReference type="AlphaFoldDB" id="R0KMB1"/>
<keyword evidence="3" id="KW-1185">Reference proteome</keyword>
<feature type="region of interest" description="Disordered" evidence="1">
    <location>
        <begin position="52"/>
        <end position="86"/>
    </location>
</feature>
<dbReference type="EMBL" id="KB744839">
    <property type="protein sequence ID" value="EOA94313.1"/>
    <property type="molecule type" value="Genomic_DNA"/>
</dbReference>
<gene>
    <name evidence="2" type="ORF">Anapl_16148</name>
</gene>
<evidence type="ECO:0000313" key="3">
    <source>
        <dbReference type="Proteomes" id="UP000296049"/>
    </source>
</evidence>
<name>R0KMB1_ANAPL</name>
<organism evidence="2 3">
    <name type="scientific">Anas platyrhynchos</name>
    <name type="common">Mallard</name>
    <name type="synonym">Anas boschas</name>
    <dbReference type="NCBI Taxonomy" id="8839"/>
    <lineage>
        <taxon>Eukaryota</taxon>
        <taxon>Metazoa</taxon>
        <taxon>Chordata</taxon>
        <taxon>Craniata</taxon>
        <taxon>Vertebrata</taxon>
        <taxon>Euteleostomi</taxon>
        <taxon>Archelosauria</taxon>
        <taxon>Archosauria</taxon>
        <taxon>Dinosauria</taxon>
        <taxon>Saurischia</taxon>
        <taxon>Theropoda</taxon>
        <taxon>Coelurosauria</taxon>
        <taxon>Aves</taxon>
        <taxon>Neognathae</taxon>
        <taxon>Galloanserae</taxon>
        <taxon>Anseriformes</taxon>
        <taxon>Anatidae</taxon>
        <taxon>Anatinae</taxon>
        <taxon>Anas</taxon>
    </lineage>
</organism>
<dbReference type="Proteomes" id="UP000296049">
    <property type="component" value="Unassembled WGS sequence"/>
</dbReference>
<reference evidence="3" key="1">
    <citation type="journal article" date="2013" name="Nat. Genet.">
        <title>The duck genome and transcriptome provide insight into an avian influenza virus reservoir species.</title>
        <authorList>
            <person name="Huang Y."/>
            <person name="Li Y."/>
            <person name="Burt D.W."/>
            <person name="Chen H."/>
            <person name="Zhang Y."/>
            <person name="Qian W."/>
            <person name="Kim H."/>
            <person name="Gan S."/>
            <person name="Zhao Y."/>
            <person name="Li J."/>
            <person name="Yi K."/>
            <person name="Feng H."/>
            <person name="Zhu P."/>
            <person name="Li B."/>
            <person name="Liu Q."/>
            <person name="Fairley S."/>
            <person name="Magor K.E."/>
            <person name="Du Z."/>
            <person name="Hu X."/>
            <person name="Goodman L."/>
            <person name="Tafer H."/>
            <person name="Vignal A."/>
            <person name="Lee T."/>
            <person name="Kim K.W."/>
            <person name="Sheng Z."/>
            <person name="An Y."/>
            <person name="Searle S."/>
            <person name="Herrero J."/>
            <person name="Groenen M.A."/>
            <person name="Crooijmans R.P."/>
            <person name="Faraut T."/>
            <person name="Cai Q."/>
            <person name="Webster R.G."/>
            <person name="Aldridge J.R."/>
            <person name="Warren W.C."/>
            <person name="Bartschat S."/>
            <person name="Kehr S."/>
            <person name="Marz M."/>
            <person name="Stadler P.F."/>
            <person name="Smith J."/>
            <person name="Kraus R.H."/>
            <person name="Zhao Y."/>
            <person name="Ren L."/>
            <person name="Fei J."/>
            <person name="Morisson M."/>
            <person name="Kaiser P."/>
            <person name="Griffin D.K."/>
            <person name="Rao M."/>
            <person name="Pitel F."/>
            <person name="Wang J."/>
            <person name="Li N."/>
        </authorList>
    </citation>
    <scope>NUCLEOTIDE SEQUENCE [LARGE SCALE GENOMIC DNA]</scope>
</reference>